<dbReference type="SMART" id="SM00408">
    <property type="entry name" value="IGc2"/>
    <property type="match status" value="11"/>
</dbReference>
<dbReference type="Pfam" id="PF13927">
    <property type="entry name" value="Ig_3"/>
    <property type="match status" value="7"/>
</dbReference>
<dbReference type="InterPro" id="IPR023415">
    <property type="entry name" value="LDLR_class-A_CS"/>
</dbReference>
<dbReference type="SMART" id="SM00409">
    <property type="entry name" value="IG"/>
    <property type="match status" value="11"/>
</dbReference>
<feature type="domain" description="Laminin EGF-like" evidence="18">
    <location>
        <begin position="236"/>
        <end position="281"/>
    </location>
</feature>
<evidence type="ECO:0000256" key="2">
    <source>
        <dbReference type="ARBA" id="ARBA00022525"/>
    </source>
</evidence>
<evidence type="ECO:0000256" key="10">
    <source>
        <dbReference type="ARBA" id="ARBA00023319"/>
    </source>
</evidence>
<feature type="domain" description="Laminin G" evidence="16">
    <location>
        <begin position="2217"/>
        <end position="2397"/>
    </location>
</feature>
<dbReference type="PRINTS" id="PR00261">
    <property type="entry name" value="LDLRECEPTOR"/>
</dbReference>
<dbReference type="PROSITE" id="PS51115">
    <property type="entry name" value="LAMININ_IVA"/>
    <property type="match status" value="2"/>
</dbReference>
<dbReference type="PROSITE" id="PS50026">
    <property type="entry name" value="EGF_3"/>
    <property type="match status" value="2"/>
</dbReference>
<evidence type="ECO:0000256" key="12">
    <source>
        <dbReference type="PROSITE-ProRule" id="PRU00122"/>
    </source>
</evidence>
<protein>
    <submittedName>
        <fullName evidence="21">Putative basement membrane-specific heparan sulfate proteoglycan core protein isoform X11</fullName>
    </submittedName>
</protein>
<feature type="disulfide bond" evidence="14">
    <location>
        <begin position="307"/>
        <end position="316"/>
    </location>
</feature>
<feature type="domain" description="Laminin G" evidence="16">
    <location>
        <begin position="1751"/>
        <end position="1930"/>
    </location>
</feature>
<keyword evidence="8" id="KW-0325">Glycoprotein</keyword>
<keyword evidence="22" id="KW-1185">Reference proteome</keyword>
<keyword evidence="10" id="KW-0393">Immunoglobulin domain</keyword>
<dbReference type="InterPro" id="IPR003598">
    <property type="entry name" value="Ig_sub2"/>
</dbReference>
<evidence type="ECO:0000259" key="16">
    <source>
        <dbReference type="PROSITE" id="PS50025"/>
    </source>
</evidence>
<dbReference type="GO" id="GO:0005604">
    <property type="term" value="C:basement membrane"/>
    <property type="evidence" value="ECO:0007669"/>
    <property type="project" value="UniProtKB-SubCell"/>
</dbReference>
<evidence type="ECO:0000256" key="14">
    <source>
        <dbReference type="PROSITE-ProRule" id="PRU00460"/>
    </source>
</evidence>
<feature type="domain" description="EGF-like" evidence="17">
    <location>
        <begin position="1928"/>
        <end position="1964"/>
    </location>
</feature>
<dbReference type="CDD" id="cd00110">
    <property type="entry name" value="LamG"/>
    <property type="match status" value="3"/>
</dbReference>
<dbReference type="EMBL" id="QCYY01001686">
    <property type="protein sequence ID" value="ROT76200.1"/>
    <property type="molecule type" value="Genomic_DNA"/>
</dbReference>
<feature type="region of interest" description="Disordered" evidence="15">
    <location>
        <begin position="2401"/>
        <end position="2460"/>
    </location>
</feature>
<feature type="disulfide bond" evidence="12">
    <location>
        <begin position="2370"/>
        <end position="2397"/>
    </location>
</feature>
<reference evidence="21 22" key="1">
    <citation type="submission" date="2018-04" db="EMBL/GenBank/DDBJ databases">
        <authorList>
            <person name="Zhang X."/>
            <person name="Yuan J."/>
            <person name="Li F."/>
            <person name="Xiang J."/>
        </authorList>
    </citation>
    <scope>NUCLEOTIDE SEQUENCE [LARGE SCALE GENOMIC DNA]</scope>
    <source>
        <tissue evidence="21">Muscle</tissue>
    </source>
</reference>
<feature type="disulfide bond" evidence="14">
    <location>
        <begin position="255"/>
        <end position="264"/>
    </location>
</feature>
<dbReference type="InterPro" id="IPR036055">
    <property type="entry name" value="LDL_receptor-like_sf"/>
</dbReference>
<dbReference type="InterPro" id="IPR013320">
    <property type="entry name" value="ConA-like_dom_sf"/>
</dbReference>
<dbReference type="PROSITE" id="PS01186">
    <property type="entry name" value="EGF_2"/>
    <property type="match status" value="2"/>
</dbReference>
<dbReference type="InterPro" id="IPR007110">
    <property type="entry name" value="Ig-like_dom"/>
</dbReference>
<feature type="domain" description="Ig-like" evidence="19">
    <location>
        <begin position="1571"/>
        <end position="1653"/>
    </location>
</feature>
<evidence type="ECO:0000256" key="13">
    <source>
        <dbReference type="PROSITE-ProRule" id="PRU00124"/>
    </source>
</evidence>
<gene>
    <name evidence="21" type="ORF">C7M84_005268</name>
</gene>
<dbReference type="Gene3D" id="4.10.400.10">
    <property type="entry name" value="Low-density Lipoprotein Receptor"/>
    <property type="match status" value="1"/>
</dbReference>
<feature type="domain" description="Ig-like" evidence="19">
    <location>
        <begin position="1087"/>
        <end position="1176"/>
    </location>
</feature>
<evidence type="ECO:0000256" key="9">
    <source>
        <dbReference type="ARBA" id="ARBA00023292"/>
    </source>
</evidence>
<dbReference type="PROSITE" id="PS50025">
    <property type="entry name" value="LAM_G_DOMAIN"/>
    <property type="match status" value="3"/>
</dbReference>
<dbReference type="Proteomes" id="UP000283509">
    <property type="component" value="Unassembled WGS sequence"/>
</dbReference>
<dbReference type="InterPro" id="IPR002172">
    <property type="entry name" value="LDrepeatLR_classA_rpt"/>
</dbReference>
<dbReference type="GO" id="GO:0048468">
    <property type="term" value="P:cell development"/>
    <property type="evidence" value="ECO:0007669"/>
    <property type="project" value="UniProtKB-ARBA"/>
</dbReference>
<evidence type="ECO:0000256" key="11">
    <source>
        <dbReference type="PROSITE-ProRule" id="PRU00076"/>
    </source>
</evidence>
<evidence type="ECO:0000256" key="1">
    <source>
        <dbReference type="ARBA" id="ARBA00004302"/>
    </source>
</evidence>
<evidence type="ECO:0000259" key="18">
    <source>
        <dbReference type="PROSITE" id="PS50027"/>
    </source>
</evidence>
<dbReference type="PROSITE" id="PS00010">
    <property type="entry name" value="ASX_HYDROXYL"/>
    <property type="match status" value="1"/>
</dbReference>
<name>A0A3R7SUV3_PENVA</name>
<evidence type="ECO:0000259" key="19">
    <source>
        <dbReference type="PROSITE" id="PS50835"/>
    </source>
</evidence>
<feature type="domain" description="Laminin IV type A" evidence="20">
    <location>
        <begin position="361"/>
        <end position="539"/>
    </location>
</feature>
<dbReference type="InterPro" id="IPR056863">
    <property type="entry name" value="LMN_ATRN_NET-like_EGF"/>
</dbReference>
<feature type="disulfide bond" evidence="13">
    <location>
        <begin position="1491"/>
        <end position="1509"/>
    </location>
</feature>
<feature type="disulfide bond" evidence="11">
    <location>
        <begin position="1991"/>
        <end position="2000"/>
    </location>
</feature>
<evidence type="ECO:0000256" key="5">
    <source>
        <dbReference type="ARBA" id="ARBA00022737"/>
    </source>
</evidence>
<dbReference type="PROSITE" id="PS01209">
    <property type="entry name" value="LDLRA_1"/>
    <property type="match status" value="1"/>
</dbReference>
<dbReference type="InterPro" id="IPR036179">
    <property type="entry name" value="Ig-like_dom_sf"/>
</dbReference>
<feature type="domain" description="Ig-like" evidence="19">
    <location>
        <begin position="996"/>
        <end position="1082"/>
    </location>
</feature>
<dbReference type="SUPFAM" id="SSF57196">
    <property type="entry name" value="EGF/Laminin"/>
    <property type="match status" value="2"/>
</dbReference>
<dbReference type="PROSITE" id="PS50068">
    <property type="entry name" value="LDLRA_2"/>
    <property type="match status" value="2"/>
</dbReference>
<dbReference type="OrthoDB" id="10055367at2759"/>
<feature type="domain" description="Ig-like" evidence="19">
    <location>
        <begin position="907"/>
        <end position="989"/>
    </location>
</feature>
<proteinExistence type="predicted"/>
<evidence type="ECO:0000256" key="6">
    <source>
        <dbReference type="ARBA" id="ARBA00022869"/>
    </source>
</evidence>
<dbReference type="PROSITE" id="PS50835">
    <property type="entry name" value="IG_LIKE"/>
    <property type="match status" value="11"/>
</dbReference>
<feature type="domain" description="Laminin IV type A" evidence="20">
    <location>
        <begin position="23"/>
        <end position="202"/>
    </location>
</feature>
<feature type="disulfide bond" evidence="11">
    <location>
        <begin position="1970"/>
        <end position="1980"/>
    </location>
</feature>
<evidence type="ECO:0000256" key="4">
    <source>
        <dbReference type="ARBA" id="ARBA00022729"/>
    </source>
</evidence>
<dbReference type="InterPro" id="IPR002049">
    <property type="entry name" value="LE_dom"/>
</dbReference>
<keyword evidence="9 14" id="KW-0424">Laminin EGF-like domain</keyword>
<dbReference type="InterPro" id="IPR013098">
    <property type="entry name" value="Ig_I-set"/>
</dbReference>
<dbReference type="SMART" id="SM00181">
    <property type="entry name" value="EGF"/>
    <property type="match status" value="5"/>
</dbReference>
<feature type="domain" description="Ig-like" evidence="19">
    <location>
        <begin position="813"/>
        <end position="899"/>
    </location>
</feature>
<evidence type="ECO:0000256" key="3">
    <source>
        <dbReference type="ARBA" id="ARBA00022530"/>
    </source>
</evidence>
<dbReference type="Gene3D" id="2.10.25.10">
    <property type="entry name" value="Laminin"/>
    <property type="match status" value="2"/>
</dbReference>
<keyword evidence="5" id="KW-0677">Repeat</keyword>
<dbReference type="PANTHER" id="PTHR10075:SF100">
    <property type="entry name" value="FASCICLIN-2"/>
    <property type="match status" value="1"/>
</dbReference>
<feature type="disulfide bond" evidence="11">
    <location>
        <begin position="1935"/>
        <end position="1952"/>
    </location>
</feature>
<feature type="compositionally biased region" description="Polar residues" evidence="15">
    <location>
        <begin position="2451"/>
        <end position="2460"/>
    </location>
</feature>
<evidence type="ECO:0000256" key="8">
    <source>
        <dbReference type="ARBA" id="ARBA00023180"/>
    </source>
</evidence>
<dbReference type="SUPFAM" id="SSF57424">
    <property type="entry name" value="LDL receptor-like module"/>
    <property type="match status" value="1"/>
</dbReference>
<dbReference type="CDD" id="cd00054">
    <property type="entry name" value="EGF_CA"/>
    <property type="match status" value="2"/>
</dbReference>
<evidence type="ECO:0000313" key="21">
    <source>
        <dbReference type="EMBL" id="ROT76200.1"/>
    </source>
</evidence>
<dbReference type="Gene3D" id="2.60.40.10">
    <property type="entry name" value="Immunoglobulins"/>
    <property type="match status" value="10"/>
</dbReference>
<dbReference type="PROSITE" id="PS00022">
    <property type="entry name" value="EGF_1"/>
    <property type="match status" value="3"/>
</dbReference>
<dbReference type="Pfam" id="PF24973">
    <property type="entry name" value="EGF_LMN_ATRN"/>
    <property type="match status" value="1"/>
</dbReference>
<dbReference type="PROSITE" id="PS50027">
    <property type="entry name" value="EGF_LAM_2"/>
    <property type="match status" value="2"/>
</dbReference>
<dbReference type="Pfam" id="PF07679">
    <property type="entry name" value="I-set"/>
    <property type="match status" value="1"/>
</dbReference>
<dbReference type="FunFam" id="2.60.40.10:FF:000032">
    <property type="entry name" value="palladin isoform X1"/>
    <property type="match status" value="1"/>
</dbReference>
<evidence type="ECO:0000259" key="17">
    <source>
        <dbReference type="PROSITE" id="PS50026"/>
    </source>
</evidence>
<feature type="disulfide bond" evidence="14">
    <location>
        <begin position="288"/>
        <end position="300"/>
    </location>
</feature>
<reference evidence="21 22" key="2">
    <citation type="submission" date="2019-01" db="EMBL/GenBank/DDBJ databases">
        <title>The decoding of complex shrimp genome reveals the adaptation for benthos swimmer, frequently molting mechanism and breeding impact on genome.</title>
        <authorList>
            <person name="Sun Y."/>
            <person name="Gao Y."/>
            <person name="Yu Y."/>
        </authorList>
    </citation>
    <scope>NUCLEOTIDE SEQUENCE [LARGE SCALE GENOMIC DNA]</scope>
    <source>
        <tissue evidence="21">Muscle</tissue>
    </source>
</reference>
<dbReference type="Pfam" id="PF13895">
    <property type="entry name" value="Ig_2"/>
    <property type="match status" value="1"/>
</dbReference>
<feature type="compositionally biased region" description="Low complexity" evidence="15">
    <location>
        <begin position="2415"/>
        <end position="2437"/>
    </location>
</feature>
<evidence type="ECO:0000259" key="20">
    <source>
        <dbReference type="PROSITE" id="PS51115"/>
    </source>
</evidence>
<dbReference type="InterPro" id="IPR003599">
    <property type="entry name" value="Ig_sub"/>
</dbReference>
<dbReference type="InterPro" id="IPR001791">
    <property type="entry name" value="Laminin_G"/>
</dbReference>
<keyword evidence="3" id="KW-0272">Extracellular matrix</keyword>
<feature type="domain" description="Ig-like" evidence="19">
    <location>
        <begin position="1285"/>
        <end position="1367"/>
    </location>
</feature>
<keyword evidence="11" id="KW-0245">EGF-like domain</keyword>
<dbReference type="STRING" id="6689.A0A3R7SUV3"/>
<dbReference type="CDD" id="cd00096">
    <property type="entry name" value="Ig"/>
    <property type="match status" value="1"/>
</dbReference>
<feature type="domain" description="Ig-like" evidence="19">
    <location>
        <begin position="1493"/>
        <end position="1563"/>
    </location>
</feature>
<dbReference type="CDD" id="cd00055">
    <property type="entry name" value="EGF_Lam"/>
    <property type="match status" value="3"/>
</dbReference>
<keyword evidence="7 11" id="KW-1015">Disulfide bond</keyword>
<dbReference type="FunFam" id="2.10.25.10:FF:000090">
    <property type="entry name" value="laminin subunit alpha"/>
    <property type="match status" value="1"/>
</dbReference>
<evidence type="ECO:0000256" key="15">
    <source>
        <dbReference type="SAM" id="MobiDB-lite"/>
    </source>
</evidence>
<dbReference type="SMART" id="SM00281">
    <property type="entry name" value="LamB"/>
    <property type="match status" value="2"/>
</dbReference>
<organism evidence="21 22">
    <name type="scientific">Penaeus vannamei</name>
    <name type="common">Whiteleg shrimp</name>
    <name type="synonym">Litopenaeus vannamei</name>
    <dbReference type="NCBI Taxonomy" id="6689"/>
    <lineage>
        <taxon>Eukaryota</taxon>
        <taxon>Metazoa</taxon>
        <taxon>Ecdysozoa</taxon>
        <taxon>Arthropoda</taxon>
        <taxon>Crustacea</taxon>
        <taxon>Multicrustacea</taxon>
        <taxon>Malacostraca</taxon>
        <taxon>Eumalacostraca</taxon>
        <taxon>Eucarida</taxon>
        <taxon>Decapoda</taxon>
        <taxon>Dendrobranchiata</taxon>
        <taxon>Penaeoidea</taxon>
        <taxon>Penaeidae</taxon>
        <taxon>Penaeus</taxon>
    </lineage>
</organism>
<keyword evidence="4" id="KW-0732">Signal</keyword>
<feature type="domain" description="Laminin G" evidence="16">
    <location>
        <begin position="2006"/>
        <end position="2188"/>
    </location>
</feature>
<feature type="domain" description="Ig-like" evidence="19">
    <location>
        <begin position="608"/>
        <end position="704"/>
    </location>
</feature>
<accession>A0A3R7SUV3</accession>
<dbReference type="SUPFAM" id="SSF48726">
    <property type="entry name" value="Immunoglobulin"/>
    <property type="match status" value="11"/>
</dbReference>
<feature type="disulfide bond" evidence="11">
    <location>
        <begin position="1954"/>
        <end position="1963"/>
    </location>
</feature>
<dbReference type="SMART" id="SM00282">
    <property type="entry name" value="LamG"/>
    <property type="match status" value="3"/>
</dbReference>
<dbReference type="SUPFAM" id="SSF49899">
    <property type="entry name" value="Concanavalin A-like lectins/glucanases"/>
    <property type="match status" value="3"/>
</dbReference>
<dbReference type="InterPro" id="IPR000742">
    <property type="entry name" value="EGF"/>
</dbReference>
<keyword evidence="6" id="KW-0084">Basement membrane</keyword>
<sequence>MGITKACTSSNWYRQQESVSFTNDRQGFELVDKFQEVVISNDIYVDSGQQEIVFSEFSRLGQEVYYWNLPQRFLGDKLSSYGGNLTYSLRYVPAPGGQSSANSAAAVEIFGNDITLRHFTNGQLSRSLQATVTVPLYEDEWERQDGQKANREHFLMVLADLEYIHIKATYTTNTQEVALKEVIMDHAEPRNTGQERAFAVEFCECPPGYKGLSCEDCDVGYTRRLSGVYLGECVPCECNGHSEECDPDTSVCSNCRDNTSGDFCELCAPGFVMNRLGRCEREENGYACNCDPRGSLTESCQYGICQCKANVRGEYCDACEAGYFDLSEENPDGCLKCWCSGATSQCFSSNYYRTQLPMQLLTDHGFTLSNRLRSNVIREGFGLNLANNEISFDNFDELSGVESYYWSLPQMFTGNRLASYGGNLTITQRYIAFPGSNTYADPDVIIRSAGGLEFIWMISRSLPQNALQTYTVPLIETSFTMNQQPASRSEFLKALSSIEAILVRATPSNRMRATFLRDVIMDTAVPSNTGQPRAVKVEQCQCPPEYSGLSCEQCRPGYYRDIFTNTCEPCRCNGHEESCTQLPSGEVRCKCLPGYYGNNCEGSGIPTPSVDDGSVSLTVTTPTIQVAAVGSTIQMHCQARSLKGPQNRVSVTWNRANGELPYGRAQDNRQGLLVISEVQVSDSGTYICTASDGFHIVTKTTTLEVGGGSTGVPRVTIEERREILELRRGQTLEVRCSAQGSPRPQVVWSHGPNRERLPFNVQQQNGVLIFRNADVTSSGEYYCTATNSEGTNYARIIINVIESGSQTLPERVPVIIVQVSEQEVEVNAGETVRVSCSSPSPGQLRIKWSRLGGTLPSQSSERDGLLSIPNARAVDSGIYVCRISDERSSFFEESSTRITISETWNMPTVQIQPDRQTVNQGSEAELTCIVTGSPPPEIKWSKVNDEFGVGVQIEGNVLRIVNAVVSDRGMYVCTAENAGGVAQTAAIVEVERREPPEVQIYPQVKQTIVAGANALFQCHLIGGIPTPTVRWARTDGRPLSLNTEILNGGVLRFNQVLGDEEGSYTCTAENDAGKVTAVAVLEIQSLPVITIRPGPSPYTLRVGERMRLECSARGEPSPSVTWQKLEVNFPTTVPSQSTAPNVAIYEVPSASKSDSGTYQCSANNAAGLSEERIQIIVEDVLPAFKPGGDTTIPVTPEAATIFVPIGGNYEFSCLNQGPDASSTIYDFRRSDNRPLPRGYRIENGVLYLTNVDQSASGEYACVGSDRISGRILFTIYATFEVIAPPRITLDPARQIVRPGDLVRIRCTATGPQPITINWSKEGGYMPRTVIINGGEMMFRGIETSDAGRYICQAVNNAGTARAVAEVVVNAVKAEDTLPELPPSREAEKQPGLFDILGIGITEDMFFDQFEDDEEDYFDSSSTPEEGYYLSVGGEEVCDFMCRDETICVLSSQLCDGKRNCPDGSDEEECLKDTLAKNDIFDLTKCSDFFKCGDGKCYPFYLNCDGECDCNDFSWSRLRGSLPSNAVTRGNLLRLTSLRPEDSGQYQCQVSGPTGFLSSVITLNVMTGRQTMDIRIIPSRSNVRIGDDIDLTCEVSGQAPASVTWRRINSRLPLNAQPRENVLRLINVQANYGGIYQCVVTTSTGVFEENFPLAIQGVISAERVDFEQNQRSVMTRSVAFGLGVVMECNVNLTPPVSYTWSKQGGELPVNSLVENNILNIPEVHTEDAGLFVCTASNTERSLDQATLLVVTGVIPRFAENSYLSLPTLPRAYLAFDIEISFKPESGDGLILYNSQRESQEDGDFVSFGLSAGYAEFRFDVGSGPAIIKSRQPLALNKWHTVKLSRDRKKGSMIVDDGEPIMGSSVGRFLGLDLVRPLYLGGVPDFDRIHQEAGFTTGYSGCIARLVIRNSLTIDLMRDSKTKIGIRPCETCIGNPCQNNGVCQEAYTEVGHKCICPAGFSGGLCENTGEACYPGVCGTGRCVNKPGGFECFCPFGKFGQRCERDIMIQEPAFGDGSYIAYQTPRALKRFSVDLNFKPESLDDGLLMYCSQKYRGEGDFASLAIRNKRLEFRFNTGSGTATLQSDPLFQDEWVEVRANRTDRRGSMTINGGQMQNTESPGSNRGLNLITPLYIGGVDNTRVEISPEVGVEHGFKGCVKEIKIMDQQVRMAESLVDSANVGQCGGATIAFCSTNPCLNNGQCSEDPGSPHGYSCSYVDIRESASFSGDSWVEFDKLMLPQEDGLAQKVTFEFSTIKPDGLLFWYGQEPTVSGRGQDYISVAIKDGIIEFTFDVGTGPAMVRSPIRVDDGERHSLTIERTGRQGLLELDSSVREYGQSPGILHMLNAEGNIYIGGVPDLALMTDGVYTTGFQGCIHRLSIGEEQLINFMDRALSGVNVKTCPSFGGGRHSTEGRNSANSGGWSSGSSSSWSSSSSSSWSSGGSHGGRSEGWISAGSPNQGSSRVYNTYEKNQYTRPAYNRRTYKRTEQTTRKVYN</sequence>
<dbReference type="Gene3D" id="2.170.300.10">
    <property type="entry name" value="Tie2 ligand-binding domain superfamily"/>
    <property type="match status" value="2"/>
</dbReference>
<dbReference type="PROSITE" id="PS01248">
    <property type="entry name" value="EGF_LAM_1"/>
    <property type="match status" value="2"/>
</dbReference>
<dbReference type="FunFam" id="2.10.25.10:FF:000188">
    <property type="entry name" value="Laminin subunit gamma 2"/>
    <property type="match status" value="1"/>
</dbReference>
<comment type="caution">
    <text evidence="11">Lacks conserved residue(s) required for the propagation of feature annotation.</text>
</comment>
<dbReference type="SMART" id="SM00180">
    <property type="entry name" value="EGF_Lam"/>
    <property type="match status" value="4"/>
</dbReference>
<dbReference type="CDD" id="cd00112">
    <property type="entry name" value="LDLa"/>
    <property type="match status" value="2"/>
</dbReference>
<comment type="subcellular location">
    <subcellularLocation>
        <location evidence="1">Secreted</location>
        <location evidence="1">Extracellular space</location>
        <location evidence="1">Extracellular matrix</location>
        <location evidence="1">Basement membrane</location>
    </subcellularLocation>
</comment>
<dbReference type="InterPro" id="IPR000152">
    <property type="entry name" value="EGF-type_Asp/Asn_hydroxyl_site"/>
</dbReference>
<evidence type="ECO:0000313" key="22">
    <source>
        <dbReference type="Proteomes" id="UP000283509"/>
    </source>
</evidence>
<dbReference type="InterPro" id="IPR009030">
    <property type="entry name" value="Growth_fac_rcpt_cys_sf"/>
</dbReference>
<dbReference type="Pfam" id="PF00054">
    <property type="entry name" value="Laminin_G_1"/>
    <property type="match status" value="3"/>
</dbReference>
<dbReference type="InterPro" id="IPR013783">
    <property type="entry name" value="Ig-like_fold"/>
</dbReference>
<dbReference type="SUPFAM" id="SSF57184">
    <property type="entry name" value="Growth factor receptor domain"/>
    <property type="match status" value="1"/>
</dbReference>
<dbReference type="Pfam" id="PF00052">
    <property type="entry name" value="Laminin_B"/>
    <property type="match status" value="2"/>
</dbReference>
<feature type="domain" description="Ig-like" evidence="19">
    <location>
        <begin position="1196"/>
        <end position="1261"/>
    </location>
</feature>
<feature type="domain" description="EGF-like" evidence="17">
    <location>
        <begin position="1966"/>
        <end position="2001"/>
    </location>
</feature>
<keyword evidence="2" id="KW-0964">Secreted</keyword>
<feature type="domain" description="Ig-like" evidence="19">
    <location>
        <begin position="1680"/>
        <end position="1742"/>
    </location>
</feature>
<feature type="domain" description="Ig-like" evidence="19">
    <location>
        <begin position="713"/>
        <end position="799"/>
    </location>
</feature>
<dbReference type="PANTHER" id="PTHR10075">
    <property type="entry name" value="BASIGIN RELATED"/>
    <property type="match status" value="1"/>
</dbReference>
<feature type="disulfide bond" evidence="13">
    <location>
        <begin position="1454"/>
        <end position="1469"/>
    </location>
</feature>
<comment type="caution">
    <text evidence="21">The sequence shown here is derived from an EMBL/GenBank/DDBJ whole genome shotgun (WGS) entry which is preliminary data.</text>
</comment>
<dbReference type="SMART" id="SM00192">
    <property type="entry name" value="LDLa"/>
    <property type="match status" value="2"/>
</dbReference>
<evidence type="ECO:0000256" key="7">
    <source>
        <dbReference type="ARBA" id="ARBA00023157"/>
    </source>
</evidence>
<feature type="domain" description="Laminin EGF-like" evidence="18">
    <location>
        <begin position="288"/>
        <end position="336"/>
    </location>
</feature>
<dbReference type="InterPro" id="IPR000034">
    <property type="entry name" value="Laminin_IV"/>
</dbReference>
<dbReference type="Gene3D" id="2.60.120.200">
    <property type="match status" value="3"/>
</dbReference>
<dbReference type="Pfam" id="PF00053">
    <property type="entry name" value="EGF_laminin"/>
    <property type="match status" value="2"/>
</dbReference>